<accession>A0A6A4GF42</accession>
<dbReference type="EMBL" id="ML770268">
    <property type="protein sequence ID" value="KAE9383965.1"/>
    <property type="molecule type" value="Genomic_DNA"/>
</dbReference>
<evidence type="ECO:0000313" key="1">
    <source>
        <dbReference type="EMBL" id="KAE9383965.1"/>
    </source>
</evidence>
<evidence type="ECO:0000313" key="2">
    <source>
        <dbReference type="Proteomes" id="UP000799118"/>
    </source>
</evidence>
<sequence>MSRWVTSKPFVGTDDEFQPSPALSKSANTASSSTLSRAIVVLKDGQGSTPGLSSLTLPAARGGLVVLLGRLEVLPRQPSCQPPSSLRQIVENSKIVSLPLTEDTRLVLFWFLRTVFLQGIFACAEHQSKREELEILVADWVAFFNKQPWGMEFISVIGSPSKMVTKAPWGIENRKSEEAMC</sequence>
<dbReference type="AlphaFoldDB" id="A0A6A4GF42"/>
<dbReference type="Proteomes" id="UP000799118">
    <property type="component" value="Unassembled WGS sequence"/>
</dbReference>
<proteinExistence type="predicted"/>
<reference evidence="1" key="1">
    <citation type="journal article" date="2019" name="Environ. Microbiol.">
        <title>Fungal ecological strategies reflected in gene transcription - a case study of two litter decomposers.</title>
        <authorList>
            <person name="Barbi F."/>
            <person name="Kohler A."/>
            <person name="Barry K."/>
            <person name="Baskaran P."/>
            <person name="Daum C."/>
            <person name="Fauchery L."/>
            <person name="Ihrmark K."/>
            <person name="Kuo A."/>
            <person name="LaButti K."/>
            <person name="Lipzen A."/>
            <person name="Morin E."/>
            <person name="Grigoriev I.V."/>
            <person name="Henrissat B."/>
            <person name="Lindahl B."/>
            <person name="Martin F."/>
        </authorList>
    </citation>
    <scope>NUCLEOTIDE SEQUENCE</scope>
    <source>
        <strain evidence="1">JB14</strain>
    </source>
</reference>
<gene>
    <name evidence="1" type="ORF">BT96DRAFT_1008580</name>
</gene>
<name>A0A6A4GF42_9AGAR</name>
<protein>
    <submittedName>
        <fullName evidence="1">Uncharacterized protein</fullName>
    </submittedName>
</protein>
<organism evidence="1 2">
    <name type="scientific">Gymnopus androsaceus JB14</name>
    <dbReference type="NCBI Taxonomy" id="1447944"/>
    <lineage>
        <taxon>Eukaryota</taxon>
        <taxon>Fungi</taxon>
        <taxon>Dikarya</taxon>
        <taxon>Basidiomycota</taxon>
        <taxon>Agaricomycotina</taxon>
        <taxon>Agaricomycetes</taxon>
        <taxon>Agaricomycetidae</taxon>
        <taxon>Agaricales</taxon>
        <taxon>Marasmiineae</taxon>
        <taxon>Omphalotaceae</taxon>
        <taxon>Gymnopus</taxon>
    </lineage>
</organism>
<keyword evidence="2" id="KW-1185">Reference proteome</keyword>